<dbReference type="InterPro" id="IPR003439">
    <property type="entry name" value="ABC_transporter-like_ATP-bd"/>
</dbReference>
<dbReference type="PANTHER" id="PTHR42788:SF13">
    <property type="entry name" value="ALIPHATIC SULFONATES IMPORT ATP-BINDING PROTEIN SSUB"/>
    <property type="match status" value="1"/>
</dbReference>
<dbReference type="PATRIC" id="fig|270351.6.peg.1219"/>
<accession>A0A0J6SEX2</accession>
<evidence type="ECO:0000259" key="3">
    <source>
        <dbReference type="Pfam" id="PF00005"/>
    </source>
</evidence>
<sequence length="119" mass="13341">FPHELSGGMRKRASIIRTLAYDPPVILMDEPFGALDAESRMHLQVDLLRLWETGRKTILFVTHDLTEAIALGDRTLTLTKSPARIRGEHPIDIPRPRCIDSIVTAPGFPSLFGRIRAEV</sequence>
<feature type="domain" description="ABC transporter" evidence="3">
    <location>
        <begin position="3"/>
        <end position="32"/>
    </location>
</feature>
<organism evidence="4 5">
    <name type="scientific">Methylobacterium aquaticum</name>
    <dbReference type="NCBI Taxonomy" id="270351"/>
    <lineage>
        <taxon>Bacteria</taxon>
        <taxon>Pseudomonadati</taxon>
        <taxon>Pseudomonadota</taxon>
        <taxon>Alphaproteobacteria</taxon>
        <taxon>Hyphomicrobiales</taxon>
        <taxon>Methylobacteriaceae</taxon>
        <taxon>Methylobacterium</taxon>
    </lineage>
</organism>
<evidence type="ECO:0000313" key="4">
    <source>
        <dbReference type="EMBL" id="KMO32237.1"/>
    </source>
</evidence>
<evidence type="ECO:0000256" key="2">
    <source>
        <dbReference type="ARBA" id="ARBA00022448"/>
    </source>
</evidence>
<dbReference type="SUPFAM" id="SSF52540">
    <property type="entry name" value="P-loop containing nucleoside triphosphate hydrolases"/>
    <property type="match status" value="1"/>
</dbReference>
<evidence type="ECO:0000313" key="5">
    <source>
        <dbReference type="Proteomes" id="UP000035929"/>
    </source>
</evidence>
<name>A0A0J6SEX2_9HYPH</name>
<protein>
    <recommendedName>
        <fullName evidence="3">ABC transporter domain-containing protein</fullName>
    </recommendedName>
</protein>
<dbReference type="PANTHER" id="PTHR42788">
    <property type="entry name" value="TAURINE IMPORT ATP-BINDING PROTEIN-RELATED"/>
    <property type="match status" value="1"/>
</dbReference>
<dbReference type="RefSeq" id="WP_048465171.1">
    <property type="nucleotide sequence ID" value="NZ_LABX01000139.1"/>
</dbReference>
<dbReference type="GO" id="GO:0005524">
    <property type="term" value="F:ATP binding"/>
    <property type="evidence" value="ECO:0007669"/>
    <property type="project" value="InterPro"/>
</dbReference>
<dbReference type="InterPro" id="IPR050166">
    <property type="entry name" value="ABC_transporter_ATP-bind"/>
</dbReference>
<dbReference type="Proteomes" id="UP000035929">
    <property type="component" value="Unassembled WGS sequence"/>
</dbReference>
<dbReference type="Gene3D" id="3.40.50.300">
    <property type="entry name" value="P-loop containing nucleotide triphosphate hydrolases"/>
    <property type="match status" value="1"/>
</dbReference>
<dbReference type="Pfam" id="PF00005">
    <property type="entry name" value="ABC_tran"/>
    <property type="match status" value="1"/>
</dbReference>
<gene>
    <name evidence="4" type="ORF">VP06_18140</name>
</gene>
<feature type="non-terminal residue" evidence="4">
    <location>
        <position position="1"/>
    </location>
</feature>
<dbReference type="AlphaFoldDB" id="A0A0J6SEX2"/>
<keyword evidence="2" id="KW-0813">Transport</keyword>
<reference evidence="4 5" key="1">
    <citation type="submission" date="2015-03" db="EMBL/GenBank/DDBJ databases">
        <title>Genome sequencing of Methylobacterium aquaticum DSM16371 type strain.</title>
        <authorList>
            <person name="Chaudhry V."/>
            <person name="Patil P.B."/>
        </authorList>
    </citation>
    <scope>NUCLEOTIDE SEQUENCE [LARGE SCALE GENOMIC DNA]</scope>
    <source>
        <strain evidence="4 5">DSM 16371</strain>
    </source>
</reference>
<dbReference type="EMBL" id="LABX01000139">
    <property type="protein sequence ID" value="KMO32237.1"/>
    <property type="molecule type" value="Genomic_DNA"/>
</dbReference>
<dbReference type="InterPro" id="IPR027417">
    <property type="entry name" value="P-loop_NTPase"/>
</dbReference>
<comment type="caution">
    <text evidence="4">The sequence shown here is derived from an EMBL/GenBank/DDBJ whole genome shotgun (WGS) entry which is preliminary data.</text>
</comment>
<dbReference type="GO" id="GO:0016887">
    <property type="term" value="F:ATP hydrolysis activity"/>
    <property type="evidence" value="ECO:0007669"/>
    <property type="project" value="InterPro"/>
</dbReference>
<proteinExistence type="inferred from homology"/>
<dbReference type="OrthoDB" id="9797536at2"/>
<comment type="similarity">
    <text evidence="1">Belongs to the ABC transporter superfamily.</text>
</comment>
<evidence type="ECO:0000256" key="1">
    <source>
        <dbReference type="ARBA" id="ARBA00005417"/>
    </source>
</evidence>